<dbReference type="InterPro" id="IPR004716">
    <property type="entry name" value="PTS_IIA_glucitol/sorbitol-sp"/>
</dbReference>
<dbReference type="Proteomes" id="UP000028863">
    <property type="component" value="Unassembled WGS sequence"/>
</dbReference>
<reference evidence="2" key="2">
    <citation type="submission" date="2014-03" db="EMBL/GenBank/DDBJ databases">
        <authorList>
            <person name="Urmite Genomes"/>
        </authorList>
    </citation>
    <scope>NUCLEOTIDE SEQUENCE</scope>
    <source>
        <strain evidence="2">S1</strain>
    </source>
</reference>
<sequence>MEMTKPYVDVNVVQVGQDAELMLEENMIILFNSSVPNDLKEIAVVHDGGSLSIALQAGDEMLIDEEVFKVLFVGDKANETLTELGHATFHFNGESHSDMPGTVCLENKTIPPINENTVISFRR</sequence>
<evidence type="ECO:0000313" key="3">
    <source>
        <dbReference type="Proteomes" id="UP000028863"/>
    </source>
</evidence>
<keyword evidence="3" id="KW-1185">Reference proteome</keyword>
<dbReference type="GO" id="GO:0016301">
    <property type="term" value="F:kinase activity"/>
    <property type="evidence" value="ECO:0007669"/>
    <property type="project" value="TreeGrafter"/>
</dbReference>
<dbReference type="GO" id="GO:0008982">
    <property type="term" value="F:protein-N(PI)-phosphohistidine-sugar phosphotransferase activity"/>
    <property type="evidence" value="ECO:0007669"/>
    <property type="project" value="InterPro"/>
</dbReference>
<feature type="modified residue" description="Phosphohistidine; by HPr" evidence="1">
    <location>
        <position position="46"/>
    </location>
</feature>
<dbReference type="GO" id="GO:0009401">
    <property type="term" value="P:phosphoenolpyruvate-dependent sugar phosphotransferase system"/>
    <property type="evidence" value="ECO:0007669"/>
    <property type="project" value="InterPro"/>
</dbReference>
<organism evidence="2 3">
    <name type="scientific">Oceanobacillus picturae</name>
    <dbReference type="NCBI Taxonomy" id="171693"/>
    <lineage>
        <taxon>Bacteria</taxon>
        <taxon>Bacillati</taxon>
        <taxon>Bacillota</taxon>
        <taxon>Bacilli</taxon>
        <taxon>Bacillales</taxon>
        <taxon>Bacillaceae</taxon>
        <taxon>Oceanobacillus</taxon>
    </lineage>
</organism>
<reference evidence="2" key="1">
    <citation type="submission" date="2014-03" db="EMBL/GenBank/DDBJ databases">
        <title>Draft genome sequencing of Oceanobacillus picturae strain S1 isolated from human gut.</title>
        <authorList>
            <person name="Croce O."/>
            <person name="Lagier J.C."/>
            <person name="Raoult D."/>
        </authorList>
    </citation>
    <scope>NUCLEOTIDE SEQUENCE [LARGE SCALE GENOMIC DNA]</scope>
    <source>
        <strain evidence="2">S1</strain>
    </source>
</reference>
<name>W9ALI3_9BACI</name>
<protein>
    <submittedName>
        <fullName evidence="2">PTS system glucitol/sorbitol-specific transporter subunit IIA</fullName>
    </submittedName>
</protein>
<dbReference type="RefSeq" id="WP_036575677.1">
    <property type="nucleotide sequence ID" value="NZ_CABLBW010000001.1"/>
</dbReference>
<accession>W9ALI3</accession>
<evidence type="ECO:0000256" key="1">
    <source>
        <dbReference type="PROSITE-ProRule" id="PRU00420"/>
    </source>
</evidence>
<dbReference type="AlphaFoldDB" id="W9ALI3"/>
<dbReference type="PROSITE" id="PS51097">
    <property type="entry name" value="PTS_EIIA_TYPE_5"/>
    <property type="match status" value="1"/>
</dbReference>
<dbReference type="GO" id="GO:0005737">
    <property type="term" value="C:cytoplasm"/>
    <property type="evidence" value="ECO:0007669"/>
    <property type="project" value="InterPro"/>
</dbReference>
<proteinExistence type="predicted"/>
<dbReference type="PANTHER" id="PTHR40398:SF1">
    <property type="entry name" value="PTS SYSTEM GLUCITOL_SORBITOL-SPECIFIC EIIA COMPONENT"/>
    <property type="match status" value="1"/>
</dbReference>
<dbReference type="STRING" id="171693.BN988_02047"/>
<dbReference type="EMBL" id="CCAX010000001">
    <property type="protein sequence ID" value="CDO03531.1"/>
    <property type="molecule type" value="Genomic_DNA"/>
</dbReference>
<dbReference type="eggNOG" id="COG3731">
    <property type="taxonomic scope" value="Bacteria"/>
</dbReference>
<dbReference type="InterPro" id="IPR036665">
    <property type="entry name" value="PTS_IIA_glucitol/sorbitol_sf"/>
</dbReference>
<dbReference type="Pfam" id="PF03829">
    <property type="entry name" value="PTSIIA_gutA"/>
    <property type="match status" value="1"/>
</dbReference>
<comment type="caution">
    <text evidence="2">The sequence shown here is derived from an EMBL/GenBank/DDBJ whole genome shotgun (WGS) entry which is preliminary data.</text>
</comment>
<dbReference type="Gene3D" id="2.40.33.40">
    <property type="entry name" value="Phosphotransferase system, glucitol/sorbitol-specific IIA component"/>
    <property type="match status" value="1"/>
</dbReference>
<gene>
    <name evidence="2" type="ORF">BN988_02047</name>
</gene>
<dbReference type="SUPFAM" id="SSF141530">
    <property type="entry name" value="PTSIIA/GutA-like"/>
    <property type="match status" value="1"/>
</dbReference>
<evidence type="ECO:0000313" key="2">
    <source>
        <dbReference type="EMBL" id="CDO03531.1"/>
    </source>
</evidence>
<dbReference type="PANTHER" id="PTHR40398">
    <property type="entry name" value="PTS SYSTEM GLUCITOL/SORBITOL-SPECIFIC EIIA COMPONENT"/>
    <property type="match status" value="1"/>
</dbReference>